<gene>
    <name evidence="6" type="ORF">FGK63_03055</name>
</gene>
<dbReference type="InterPro" id="IPR000847">
    <property type="entry name" value="LysR_HTH_N"/>
</dbReference>
<name>A0ABY2X3T3_9RHOB</name>
<evidence type="ECO:0000256" key="1">
    <source>
        <dbReference type="ARBA" id="ARBA00009437"/>
    </source>
</evidence>
<dbReference type="Proteomes" id="UP001193035">
    <property type="component" value="Unassembled WGS sequence"/>
</dbReference>
<dbReference type="Gene3D" id="1.10.10.10">
    <property type="entry name" value="Winged helix-like DNA-binding domain superfamily/Winged helix DNA-binding domain"/>
    <property type="match status" value="1"/>
</dbReference>
<evidence type="ECO:0000256" key="3">
    <source>
        <dbReference type="ARBA" id="ARBA00023125"/>
    </source>
</evidence>
<feature type="domain" description="HTH lysR-type" evidence="5">
    <location>
        <begin position="9"/>
        <end position="66"/>
    </location>
</feature>
<keyword evidence="2" id="KW-0805">Transcription regulation</keyword>
<dbReference type="RefSeq" id="WP_138840112.1">
    <property type="nucleotide sequence ID" value="NZ_VCPD01000001.1"/>
</dbReference>
<evidence type="ECO:0000256" key="2">
    <source>
        <dbReference type="ARBA" id="ARBA00023015"/>
    </source>
</evidence>
<dbReference type="Pfam" id="PF03466">
    <property type="entry name" value="LysR_substrate"/>
    <property type="match status" value="1"/>
</dbReference>
<dbReference type="PANTHER" id="PTHR30537">
    <property type="entry name" value="HTH-TYPE TRANSCRIPTIONAL REGULATOR"/>
    <property type="match status" value="1"/>
</dbReference>
<dbReference type="EMBL" id="VCPD01000001">
    <property type="protein sequence ID" value="TMV10054.1"/>
    <property type="molecule type" value="Genomic_DNA"/>
</dbReference>
<comment type="caution">
    <text evidence="6">The sequence shown here is derived from an EMBL/GenBank/DDBJ whole genome shotgun (WGS) entry which is preliminary data.</text>
</comment>
<dbReference type="InterPro" id="IPR058163">
    <property type="entry name" value="LysR-type_TF_proteobact-type"/>
</dbReference>
<dbReference type="InterPro" id="IPR036388">
    <property type="entry name" value="WH-like_DNA-bd_sf"/>
</dbReference>
<proteinExistence type="inferred from homology"/>
<reference evidence="6 7" key="1">
    <citation type="submission" date="2019-05" db="EMBL/GenBank/DDBJ databases">
        <title>Ruegeria sp. nov., isolated from tidal flat.</title>
        <authorList>
            <person name="Kim W."/>
        </authorList>
    </citation>
    <scope>NUCLEOTIDE SEQUENCE [LARGE SCALE GENOMIC DNA]</scope>
    <source>
        <strain evidence="6 7">CAU 1488</strain>
    </source>
</reference>
<protein>
    <submittedName>
        <fullName evidence="6">LysR family transcriptional regulator</fullName>
    </submittedName>
</protein>
<dbReference type="PRINTS" id="PR00039">
    <property type="entry name" value="HTHLYSR"/>
</dbReference>
<dbReference type="PANTHER" id="PTHR30537:SF26">
    <property type="entry name" value="GLYCINE CLEAVAGE SYSTEM TRANSCRIPTIONAL ACTIVATOR"/>
    <property type="match status" value="1"/>
</dbReference>
<organism evidence="6 7">
    <name type="scientific">Ruegeria sediminis</name>
    <dbReference type="NCBI Taxonomy" id="2583820"/>
    <lineage>
        <taxon>Bacteria</taxon>
        <taxon>Pseudomonadati</taxon>
        <taxon>Pseudomonadota</taxon>
        <taxon>Alphaproteobacteria</taxon>
        <taxon>Rhodobacterales</taxon>
        <taxon>Roseobacteraceae</taxon>
        <taxon>Ruegeria</taxon>
    </lineage>
</organism>
<accession>A0ABY2X3T3</accession>
<keyword evidence="7" id="KW-1185">Reference proteome</keyword>
<evidence type="ECO:0000259" key="5">
    <source>
        <dbReference type="PROSITE" id="PS50931"/>
    </source>
</evidence>
<dbReference type="InterPro" id="IPR036390">
    <property type="entry name" value="WH_DNA-bd_sf"/>
</dbReference>
<dbReference type="InterPro" id="IPR005119">
    <property type="entry name" value="LysR_subst-bd"/>
</dbReference>
<evidence type="ECO:0000313" key="6">
    <source>
        <dbReference type="EMBL" id="TMV10054.1"/>
    </source>
</evidence>
<comment type="similarity">
    <text evidence="1">Belongs to the LysR transcriptional regulatory family.</text>
</comment>
<keyword evidence="4" id="KW-0804">Transcription</keyword>
<evidence type="ECO:0000256" key="4">
    <source>
        <dbReference type="ARBA" id="ARBA00023163"/>
    </source>
</evidence>
<dbReference type="PROSITE" id="PS50931">
    <property type="entry name" value="HTH_LYSR"/>
    <property type="match status" value="1"/>
</dbReference>
<sequence>MIAPRRFLPSISSLLALEAVDRLGSASAAAEELSLTQSAISRQLKVMEEQLGVALIQRTQMRLQLTPAAREYVETARAALQQLAQASLKLKANPTGGSLHLSILPAFGMHWLAPRLQDFARRHPEVTVNLSTRLKPFDFAAEPFDAAIHFGRRDWAGVNHLRIMREEVVPVCAPDLAQDADGPDWLLTAPLLHLDTRPDAWERWFAAQGLDAPGLRGMLFDQFSTMIQATIHGLGVALLPSYLITAELETGRLVPAWRGPAVSLGDYYLVWPQDRAEPAPLASFRRWLEGQLPESSADVPRERG</sequence>
<evidence type="ECO:0000313" key="7">
    <source>
        <dbReference type="Proteomes" id="UP001193035"/>
    </source>
</evidence>
<keyword evidence="3" id="KW-0238">DNA-binding</keyword>
<dbReference type="Gene3D" id="3.40.190.10">
    <property type="entry name" value="Periplasmic binding protein-like II"/>
    <property type="match status" value="2"/>
</dbReference>
<dbReference type="Pfam" id="PF00126">
    <property type="entry name" value="HTH_1"/>
    <property type="match status" value="1"/>
</dbReference>
<dbReference type="SUPFAM" id="SSF46785">
    <property type="entry name" value="Winged helix' DNA-binding domain"/>
    <property type="match status" value="1"/>
</dbReference>
<dbReference type="SUPFAM" id="SSF53850">
    <property type="entry name" value="Periplasmic binding protein-like II"/>
    <property type="match status" value="1"/>
</dbReference>